<dbReference type="InterPro" id="IPR006597">
    <property type="entry name" value="Sel1-like"/>
</dbReference>
<reference evidence="3" key="1">
    <citation type="submission" date="2021-06" db="EMBL/GenBank/DDBJ databases">
        <authorList>
            <person name="Kallberg Y."/>
            <person name="Tangrot J."/>
            <person name="Rosling A."/>
        </authorList>
    </citation>
    <scope>NUCLEOTIDE SEQUENCE</scope>
    <source>
        <strain evidence="3">MT106</strain>
    </source>
</reference>
<dbReference type="PANTHER" id="PTHR11102:SF160">
    <property type="entry name" value="ERAD-ASSOCIATED E3 UBIQUITIN-PROTEIN LIGASE COMPONENT HRD3"/>
    <property type="match status" value="1"/>
</dbReference>
<dbReference type="AlphaFoldDB" id="A0A9N9BRY8"/>
<sequence length="244" mass="28257">MDKFIHSQEHSVIVDDDTNTNDDKNYEEETQNLSNALKNLLEKFSSTTNTGSYDEHLKECIRNWFSQHREFTESQIIAHLENIAHKNCDYASLLGFVYDKSLGTIYDPQKAFKWYLQAAKQNDAFGQNQVGYFYQLGIVTEIDHKKAFYWYQKSAENGCSNAKSNLGYCYESGVYVKRNDRYTLYWYSKSAEMGDELGKCNLAYLFFCGIGANADVHRALKLYLEAKNMGCSKAEDYICSIFLW</sequence>
<dbReference type="Gene3D" id="1.25.40.10">
    <property type="entry name" value="Tetratricopeptide repeat domain"/>
    <property type="match status" value="1"/>
</dbReference>
<dbReference type="OrthoDB" id="2384430at2759"/>
<comment type="similarity">
    <text evidence="1">Belongs to the sel-1 family.</text>
</comment>
<feature type="compositionally biased region" description="Basic and acidic residues" evidence="2">
    <location>
        <begin position="1"/>
        <end position="13"/>
    </location>
</feature>
<organism evidence="3 4">
    <name type="scientific">Ambispora gerdemannii</name>
    <dbReference type="NCBI Taxonomy" id="144530"/>
    <lineage>
        <taxon>Eukaryota</taxon>
        <taxon>Fungi</taxon>
        <taxon>Fungi incertae sedis</taxon>
        <taxon>Mucoromycota</taxon>
        <taxon>Glomeromycotina</taxon>
        <taxon>Glomeromycetes</taxon>
        <taxon>Archaeosporales</taxon>
        <taxon>Ambisporaceae</taxon>
        <taxon>Ambispora</taxon>
    </lineage>
</organism>
<protein>
    <submittedName>
        <fullName evidence="3">13161_t:CDS:1</fullName>
    </submittedName>
</protein>
<gene>
    <name evidence="3" type="ORF">AGERDE_LOCUS7960</name>
</gene>
<dbReference type="SUPFAM" id="SSF81901">
    <property type="entry name" value="HCP-like"/>
    <property type="match status" value="1"/>
</dbReference>
<feature type="compositionally biased region" description="Acidic residues" evidence="2">
    <location>
        <begin position="14"/>
        <end position="23"/>
    </location>
</feature>
<name>A0A9N9BRY8_9GLOM</name>
<dbReference type="EMBL" id="CAJVPL010001564">
    <property type="protein sequence ID" value="CAG8577636.1"/>
    <property type="molecule type" value="Genomic_DNA"/>
</dbReference>
<comment type="caution">
    <text evidence="3">The sequence shown here is derived from an EMBL/GenBank/DDBJ whole genome shotgun (WGS) entry which is preliminary data.</text>
</comment>
<feature type="region of interest" description="Disordered" evidence="2">
    <location>
        <begin position="1"/>
        <end position="23"/>
    </location>
</feature>
<dbReference type="Proteomes" id="UP000789831">
    <property type="component" value="Unassembled WGS sequence"/>
</dbReference>
<dbReference type="PANTHER" id="PTHR11102">
    <property type="entry name" value="SEL-1-LIKE PROTEIN"/>
    <property type="match status" value="1"/>
</dbReference>
<evidence type="ECO:0000313" key="3">
    <source>
        <dbReference type="EMBL" id="CAG8577636.1"/>
    </source>
</evidence>
<evidence type="ECO:0000256" key="2">
    <source>
        <dbReference type="SAM" id="MobiDB-lite"/>
    </source>
</evidence>
<proteinExistence type="inferred from homology"/>
<evidence type="ECO:0000313" key="4">
    <source>
        <dbReference type="Proteomes" id="UP000789831"/>
    </source>
</evidence>
<keyword evidence="4" id="KW-1185">Reference proteome</keyword>
<dbReference type="InterPro" id="IPR050767">
    <property type="entry name" value="Sel1_AlgK"/>
</dbReference>
<dbReference type="SMART" id="SM00671">
    <property type="entry name" value="SEL1"/>
    <property type="match status" value="4"/>
</dbReference>
<dbReference type="Pfam" id="PF08238">
    <property type="entry name" value="Sel1"/>
    <property type="match status" value="4"/>
</dbReference>
<accession>A0A9N9BRY8</accession>
<dbReference type="InterPro" id="IPR011990">
    <property type="entry name" value="TPR-like_helical_dom_sf"/>
</dbReference>
<evidence type="ECO:0000256" key="1">
    <source>
        <dbReference type="ARBA" id="ARBA00038101"/>
    </source>
</evidence>